<dbReference type="HOGENOM" id="CLU_2688139_0_0_1"/>
<evidence type="ECO:0000313" key="2">
    <source>
        <dbReference type="Proteomes" id="UP000053820"/>
    </source>
</evidence>
<name>A0A0C9V3L6_9AGAM</name>
<reference evidence="1 2" key="1">
    <citation type="submission" date="2014-04" db="EMBL/GenBank/DDBJ databases">
        <title>Evolutionary Origins and Diversification of the Mycorrhizal Mutualists.</title>
        <authorList>
            <consortium name="DOE Joint Genome Institute"/>
            <consortium name="Mycorrhizal Genomics Consortium"/>
            <person name="Kohler A."/>
            <person name="Kuo A."/>
            <person name="Nagy L.G."/>
            <person name="Floudas D."/>
            <person name="Copeland A."/>
            <person name="Barry K.W."/>
            <person name="Cichocki N."/>
            <person name="Veneault-Fourrey C."/>
            <person name="LaButti K."/>
            <person name="Lindquist E.A."/>
            <person name="Lipzen A."/>
            <person name="Lundell T."/>
            <person name="Morin E."/>
            <person name="Murat C."/>
            <person name="Riley R."/>
            <person name="Ohm R."/>
            <person name="Sun H."/>
            <person name="Tunlid A."/>
            <person name="Henrissat B."/>
            <person name="Grigoriev I.V."/>
            <person name="Hibbett D.S."/>
            <person name="Martin F."/>
        </authorList>
    </citation>
    <scope>NUCLEOTIDE SEQUENCE [LARGE SCALE GENOMIC DNA]</scope>
    <source>
        <strain evidence="1 2">MD-312</strain>
    </source>
</reference>
<dbReference type="Proteomes" id="UP000053820">
    <property type="component" value="Unassembled WGS sequence"/>
</dbReference>
<organism evidence="1 2">
    <name type="scientific">Hydnomerulius pinastri MD-312</name>
    <dbReference type="NCBI Taxonomy" id="994086"/>
    <lineage>
        <taxon>Eukaryota</taxon>
        <taxon>Fungi</taxon>
        <taxon>Dikarya</taxon>
        <taxon>Basidiomycota</taxon>
        <taxon>Agaricomycotina</taxon>
        <taxon>Agaricomycetes</taxon>
        <taxon>Agaricomycetidae</taxon>
        <taxon>Boletales</taxon>
        <taxon>Boletales incertae sedis</taxon>
        <taxon>Leucogyrophana</taxon>
    </lineage>
</organism>
<gene>
    <name evidence="1" type="ORF">HYDPIDRAFT_117833</name>
</gene>
<evidence type="ECO:0000313" key="1">
    <source>
        <dbReference type="EMBL" id="KIJ59939.1"/>
    </source>
</evidence>
<dbReference type="EMBL" id="KN839878">
    <property type="protein sequence ID" value="KIJ59939.1"/>
    <property type="molecule type" value="Genomic_DNA"/>
</dbReference>
<dbReference type="AlphaFoldDB" id="A0A0C9V3L6"/>
<protein>
    <submittedName>
        <fullName evidence="1">Uncharacterized protein</fullName>
    </submittedName>
</protein>
<sequence length="74" mass="8675">MSRFKAPTLEVGIRAQPVWRQNPCSSRYSPSGGKIIPRSANKTSRYVWEWTYLRYQRCDGQIAGIDTRQRADRR</sequence>
<keyword evidence="2" id="KW-1185">Reference proteome</keyword>
<proteinExistence type="predicted"/>
<accession>A0A0C9V3L6</accession>